<organism evidence="2 3">
    <name type="scientific">Trifolium pratense</name>
    <name type="common">Red clover</name>
    <dbReference type="NCBI Taxonomy" id="57577"/>
    <lineage>
        <taxon>Eukaryota</taxon>
        <taxon>Viridiplantae</taxon>
        <taxon>Streptophyta</taxon>
        <taxon>Embryophyta</taxon>
        <taxon>Tracheophyta</taxon>
        <taxon>Spermatophyta</taxon>
        <taxon>Magnoliopsida</taxon>
        <taxon>eudicotyledons</taxon>
        <taxon>Gunneridae</taxon>
        <taxon>Pentapetalae</taxon>
        <taxon>rosids</taxon>
        <taxon>fabids</taxon>
        <taxon>Fabales</taxon>
        <taxon>Fabaceae</taxon>
        <taxon>Papilionoideae</taxon>
        <taxon>50 kb inversion clade</taxon>
        <taxon>NPAAA clade</taxon>
        <taxon>Hologalegina</taxon>
        <taxon>IRL clade</taxon>
        <taxon>Trifolieae</taxon>
        <taxon>Trifolium</taxon>
    </lineage>
</organism>
<feature type="transmembrane region" description="Helical" evidence="1">
    <location>
        <begin position="28"/>
        <end position="51"/>
    </location>
</feature>
<keyword evidence="1" id="KW-0472">Membrane</keyword>
<dbReference type="STRING" id="57577.A0A2K3MB33"/>
<protein>
    <submittedName>
        <fullName evidence="2">Beta-galactosidase 17-like protein</fullName>
    </submittedName>
</protein>
<accession>A0A2K3MB33</accession>
<dbReference type="EMBL" id="ASHM01055313">
    <property type="protein sequence ID" value="PNX87991.1"/>
    <property type="molecule type" value="Genomic_DNA"/>
</dbReference>
<evidence type="ECO:0000256" key="1">
    <source>
        <dbReference type="SAM" id="Phobius"/>
    </source>
</evidence>
<feature type="transmembrane region" description="Helical" evidence="1">
    <location>
        <begin position="71"/>
        <end position="88"/>
    </location>
</feature>
<gene>
    <name evidence="2" type="ORF">L195_g044091</name>
</gene>
<sequence>MVLRLKKTNSGASTPPAMAKKRSSKATLFLIFISFIALCAIVPVFAPLPSIPFPSRHRHHHHAHHSHHKKVPSFALFSPLFIVLTFWVDRKFEIANDMFWKDGEPFLIIGGDLHYFRVHPEVHVLLTSLNLEG</sequence>
<reference evidence="2 3" key="1">
    <citation type="journal article" date="2014" name="Am. J. Bot.">
        <title>Genome assembly and annotation for red clover (Trifolium pratense; Fabaceae).</title>
        <authorList>
            <person name="Istvanek J."/>
            <person name="Jaros M."/>
            <person name="Krenek A."/>
            <person name="Repkova J."/>
        </authorList>
    </citation>
    <scope>NUCLEOTIDE SEQUENCE [LARGE SCALE GENOMIC DNA]</scope>
    <source>
        <strain evidence="3">cv. Tatra</strain>
        <tissue evidence="2">Young leaves</tissue>
    </source>
</reference>
<comment type="caution">
    <text evidence="2">The sequence shown here is derived from an EMBL/GenBank/DDBJ whole genome shotgun (WGS) entry which is preliminary data.</text>
</comment>
<dbReference type="Proteomes" id="UP000236291">
    <property type="component" value="Unassembled WGS sequence"/>
</dbReference>
<keyword evidence="1" id="KW-1133">Transmembrane helix</keyword>
<evidence type="ECO:0000313" key="2">
    <source>
        <dbReference type="EMBL" id="PNX87991.1"/>
    </source>
</evidence>
<keyword evidence="1" id="KW-0812">Transmembrane</keyword>
<dbReference type="AlphaFoldDB" id="A0A2K3MB33"/>
<dbReference type="Gene3D" id="3.20.20.80">
    <property type="entry name" value="Glycosidases"/>
    <property type="match status" value="1"/>
</dbReference>
<name>A0A2K3MB33_TRIPR</name>
<evidence type="ECO:0000313" key="3">
    <source>
        <dbReference type="Proteomes" id="UP000236291"/>
    </source>
</evidence>
<reference evidence="2 3" key="2">
    <citation type="journal article" date="2017" name="Front. Plant Sci.">
        <title>Gene Classification and Mining of Molecular Markers Useful in Red Clover (Trifolium pratense) Breeding.</title>
        <authorList>
            <person name="Istvanek J."/>
            <person name="Dluhosova J."/>
            <person name="Dluhos P."/>
            <person name="Patkova L."/>
            <person name="Nedelnik J."/>
            <person name="Repkova J."/>
        </authorList>
    </citation>
    <scope>NUCLEOTIDE SEQUENCE [LARGE SCALE GENOMIC DNA]</scope>
    <source>
        <strain evidence="3">cv. Tatra</strain>
        <tissue evidence="2">Young leaves</tissue>
    </source>
</reference>
<proteinExistence type="predicted"/>